<dbReference type="InterPro" id="IPR029033">
    <property type="entry name" value="His_PPase_superfam"/>
</dbReference>
<protein>
    <submittedName>
        <fullName evidence="5">Phosphoglycerate mutase-like protein</fullName>
    </submittedName>
</protein>
<feature type="transmembrane region" description="Helical" evidence="3">
    <location>
        <begin position="564"/>
        <end position="586"/>
    </location>
</feature>
<accession>A0AAN6Q1C5</accession>
<dbReference type="InterPro" id="IPR050645">
    <property type="entry name" value="Histidine_acid_phosphatase"/>
</dbReference>
<comment type="caution">
    <text evidence="5">The sequence shown here is derived from an EMBL/GenBank/DDBJ whole genome shotgun (WGS) entry which is preliminary data.</text>
</comment>
<sequence>MAAISTLLALLAPVTLAQPQQLTLAEPQHRAMAEPKTERAKLTALGAHQLYEQGAAFRNRYVRPSRHEDFVGLVGIDPKTIDNSQLYVESSTDECSADSALAFMQGLYPPWPYTTCDLGIPDHIKTGNGSILNYPLCGYQYPNIRTISPENDQDAIWSHGHHMCKKHEDSLQAFPNNPEADSIYQQTKAFYSGLWDKIFCDAFLPSQCNFYHAHELYEYALYRWNHDERSHALITHGELEQLQELAWHEQVLKHAVPTTGPEGEDDKSSCIAARTLATRVFGQFSENVESCGKHNKLNLAFTSHEPFLAFFALANPDGAEFSRLPEPGAALIFELFSVDSILADRYGLPESSSNYESYSDAGCCDNTSCNHGSCNLDSGNDKSPKNNFGGDDRGNQAPISHGGPPISHGDASFSHGDGSISHGGHGPGSFGPFRRRQLGGGGIGGSGNEKAASYNNVPLHQVPIKSFPTIGDQGDDHAFCPSPEQLYVRVLYRPSTEPHSPAVPVPLFGNQSTMPYKHFSEAMQSVGVQDATHWCNLCESGPDKGGPGFCIIVSTVIVDDEHHVALILGLSGAGLAIALAFVVGLLL</sequence>
<evidence type="ECO:0000313" key="5">
    <source>
        <dbReference type="EMBL" id="KAK4100956.1"/>
    </source>
</evidence>
<feature type="region of interest" description="Disordered" evidence="2">
    <location>
        <begin position="383"/>
        <end position="449"/>
    </location>
</feature>
<reference evidence="5" key="2">
    <citation type="submission" date="2023-05" db="EMBL/GenBank/DDBJ databases">
        <authorList>
            <consortium name="Lawrence Berkeley National Laboratory"/>
            <person name="Steindorff A."/>
            <person name="Hensen N."/>
            <person name="Bonometti L."/>
            <person name="Westerberg I."/>
            <person name="Brannstrom I.O."/>
            <person name="Guillou S."/>
            <person name="Cros-Aarteil S."/>
            <person name="Calhoun S."/>
            <person name="Haridas S."/>
            <person name="Kuo A."/>
            <person name="Mondo S."/>
            <person name="Pangilinan J."/>
            <person name="Riley R."/>
            <person name="Labutti K."/>
            <person name="Andreopoulos B."/>
            <person name="Lipzen A."/>
            <person name="Chen C."/>
            <person name="Yanf M."/>
            <person name="Daum C."/>
            <person name="Ng V."/>
            <person name="Clum A."/>
            <person name="Ohm R."/>
            <person name="Martin F."/>
            <person name="Silar P."/>
            <person name="Natvig D."/>
            <person name="Lalanne C."/>
            <person name="Gautier V."/>
            <person name="Ament-Velasquez S.L."/>
            <person name="Kruys A."/>
            <person name="Hutchinson M.I."/>
            <person name="Powell A.J."/>
            <person name="Barry K."/>
            <person name="Miller A.N."/>
            <person name="Grigoriev I.V."/>
            <person name="Debuchy R."/>
            <person name="Gladieux P."/>
            <person name="Thoren M.H."/>
            <person name="Johannesson H."/>
        </authorList>
    </citation>
    <scope>NUCLEOTIDE SEQUENCE</scope>
    <source>
        <strain evidence="5">CBS 757.83</strain>
    </source>
</reference>
<dbReference type="Proteomes" id="UP001305647">
    <property type="component" value="Unassembled WGS sequence"/>
</dbReference>
<dbReference type="SUPFAM" id="SSF53254">
    <property type="entry name" value="Phosphoglycerate mutase-like"/>
    <property type="match status" value="1"/>
</dbReference>
<evidence type="ECO:0000256" key="3">
    <source>
        <dbReference type="SAM" id="Phobius"/>
    </source>
</evidence>
<dbReference type="PANTHER" id="PTHR11567">
    <property type="entry name" value="ACID PHOSPHATASE-RELATED"/>
    <property type="match status" value="1"/>
</dbReference>
<evidence type="ECO:0000256" key="1">
    <source>
        <dbReference type="ARBA" id="ARBA00005375"/>
    </source>
</evidence>
<keyword evidence="3" id="KW-0472">Membrane</keyword>
<feature type="compositionally biased region" description="Basic and acidic residues" evidence="2">
    <location>
        <begin position="383"/>
        <end position="394"/>
    </location>
</feature>
<comment type="similarity">
    <text evidence="1">Belongs to the histidine acid phosphatase family.</text>
</comment>
<evidence type="ECO:0000256" key="4">
    <source>
        <dbReference type="SAM" id="SignalP"/>
    </source>
</evidence>
<name>A0AAN6Q1C5_9PEZI</name>
<evidence type="ECO:0000313" key="6">
    <source>
        <dbReference type="Proteomes" id="UP001305647"/>
    </source>
</evidence>
<feature type="signal peptide" evidence="4">
    <location>
        <begin position="1"/>
        <end position="17"/>
    </location>
</feature>
<organism evidence="5 6">
    <name type="scientific">Parathielavia hyrcaniae</name>
    <dbReference type="NCBI Taxonomy" id="113614"/>
    <lineage>
        <taxon>Eukaryota</taxon>
        <taxon>Fungi</taxon>
        <taxon>Dikarya</taxon>
        <taxon>Ascomycota</taxon>
        <taxon>Pezizomycotina</taxon>
        <taxon>Sordariomycetes</taxon>
        <taxon>Sordariomycetidae</taxon>
        <taxon>Sordariales</taxon>
        <taxon>Chaetomiaceae</taxon>
        <taxon>Parathielavia</taxon>
    </lineage>
</organism>
<dbReference type="InterPro" id="IPR000560">
    <property type="entry name" value="His_Pase_clade-2"/>
</dbReference>
<dbReference type="AlphaFoldDB" id="A0AAN6Q1C5"/>
<dbReference type="GO" id="GO:0016791">
    <property type="term" value="F:phosphatase activity"/>
    <property type="evidence" value="ECO:0007669"/>
    <property type="project" value="TreeGrafter"/>
</dbReference>
<dbReference type="Pfam" id="PF00328">
    <property type="entry name" value="His_Phos_2"/>
    <property type="match status" value="1"/>
</dbReference>
<keyword evidence="4" id="KW-0732">Signal</keyword>
<dbReference type="Gene3D" id="3.40.50.1240">
    <property type="entry name" value="Phosphoglycerate mutase-like"/>
    <property type="match status" value="1"/>
</dbReference>
<keyword evidence="3" id="KW-1133">Transmembrane helix</keyword>
<dbReference type="PANTHER" id="PTHR11567:SF127">
    <property type="entry name" value="HISTIDINE ACID PHOSPHATASE"/>
    <property type="match status" value="1"/>
</dbReference>
<keyword evidence="3" id="KW-0812">Transmembrane</keyword>
<evidence type="ECO:0000256" key="2">
    <source>
        <dbReference type="SAM" id="MobiDB-lite"/>
    </source>
</evidence>
<proteinExistence type="inferred from homology"/>
<feature type="compositionally biased region" description="Gly residues" evidence="2">
    <location>
        <begin position="438"/>
        <end position="447"/>
    </location>
</feature>
<keyword evidence="6" id="KW-1185">Reference proteome</keyword>
<dbReference type="EMBL" id="MU863637">
    <property type="protein sequence ID" value="KAK4100956.1"/>
    <property type="molecule type" value="Genomic_DNA"/>
</dbReference>
<reference evidence="5" key="1">
    <citation type="journal article" date="2023" name="Mol. Phylogenet. Evol.">
        <title>Genome-scale phylogeny and comparative genomics of the fungal order Sordariales.</title>
        <authorList>
            <person name="Hensen N."/>
            <person name="Bonometti L."/>
            <person name="Westerberg I."/>
            <person name="Brannstrom I.O."/>
            <person name="Guillou S."/>
            <person name="Cros-Aarteil S."/>
            <person name="Calhoun S."/>
            <person name="Haridas S."/>
            <person name="Kuo A."/>
            <person name="Mondo S."/>
            <person name="Pangilinan J."/>
            <person name="Riley R."/>
            <person name="LaButti K."/>
            <person name="Andreopoulos B."/>
            <person name="Lipzen A."/>
            <person name="Chen C."/>
            <person name="Yan M."/>
            <person name="Daum C."/>
            <person name="Ng V."/>
            <person name="Clum A."/>
            <person name="Steindorff A."/>
            <person name="Ohm R.A."/>
            <person name="Martin F."/>
            <person name="Silar P."/>
            <person name="Natvig D.O."/>
            <person name="Lalanne C."/>
            <person name="Gautier V."/>
            <person name="Ament-Velasquez S.L."/>
            <person name="Kruys A."/>
            <person name="Hutchinson M.I."/>
            <person name="Powell A.J."/>
            <person name="Barry K."/>
            <person name="Miller A.N."/>
            <person name="Grigoriev I.V."/>
            <person name="Debuchy R."/>
            <person name="Gladieux P."/>
            <person name="Hiltunen Thoren M."/>
            <person name="Johannesson H."/>
        </authorList>
    </citation>
    <scope>NUCLEOTIDE SEQUENCE</scope>
    <source>
        <strain evidence="5">CBS 757.83</strain>
    </source>
</reference>
<gene>
    <name evidence="5" type="ORF">N658DRAFT_524165</name>
</gene>
<feature type="chain" id="PRO_5042914690" evidence="4">
    <location>
        <begin position="18"/>
        <end position="587"/>
    </location>
</feature>